<dbReference type="AlphaFoldDB" id="A0A564ZK44"/>
<dbReference type="Proteomes" id="UP000334340">
    <property type="component" value="Unassembled WGS sequence"/>
</dbReference>
<protein>
    <submittedName>
        <fullName evidence="2">D-proline reductase subunit gamma</fullName>
        <ecNumber evidence="2">1.21.4.1</ecNumber>
    </submittedName>
</protein>
<dbReference type="GO" id="GO:0050002">
    <property type="term" value="F:D-proline reductase activity"/>
    <property type="evidence" value="ECO:0007669"/>
    <property type="project" value="UniProtKB-EC"/>
</dbReference>
<organism evidence="2 3">
    <name type="scientific">Candidatus Methylomirabilis lanthanidiphila</name>
    <dbReference type="NCBI Taxonomy" id="2211376"/>
    <lineage>
        <taxon>Bacteria</taxon>
        <taxon>Candidatus Methylomirabilota</taxon>
        <taxon>Candidatus Methylomirabilia</taxon>
        <taxon>Candidatus Methylomirabilales</taxon>
        <taxon>Candidatus Methylomirabilaceae</taxon>
        <taxon>Candidatus Methylomirabilis</taxon>
    </lineage>
</organism>
<evidence type="ECO:0000313" key="3">
    <source>
        <dbReference type="Proteomes" id="UP000334340"/>
    </source>
</evidence>
<evidence type="ECO:0000256" key="1">
    <source>
        <dbReference type="ARBA" id="ARBA00023002"/>
    </source>
</evidence>
<dbReference type="Pfam" id="PF07355">
    <property type="entry name" value="GRDB"/>
    <property type="match status" value="1"/>
</dbReference>
<evidence type="ECO:0000313" key="2">
    <source>
        <dbReference type="EMBL" id="VUZ85012.1"/>
    </source>
</evidence>
<keyword evidence="1 2" id="KW-0560">Oxidoreductase</keyword>
<name>A0A564ZK44_9BACT</name>
<sequence>MGRLYNLTNALVVQLYKHVPWLSERWARRHRFVEGEGIPWAPLRKPLRETVIALVTTAGVHLKTQPPFDMDDPNGDPSFRVIPAYIKKEELVITHNYYDHSAADKDLNVVLPLDRLKEIKSKGLIREIAPFIYGFMGHIDGPHVDTLVKQTAPEVAALLTRDGAEAAVLTPA</sequence>
<proteinExistence type="predicted"/>
<dbReference type="InterPro" id="IPR010187">
    <property type="entry name" value="Various_sel_PB"/>
</dbReference>
<keyword evidence="3" id="KW-1185">Reference proteome</keyword>
<reference evidence="2 3" key="1">
    <citation type="submission" date="2019-07" db="EMBL/GenBank/DDBJ databases">
        <authorList>
            <person name="Cremers G."/>
        </authorList>
    </citation>
    <scope>NUCLEOTIDE SEQUENCE [LARGE SCALE GENOMIC DNA]</scope>
</reference>
<gene>
    <name evidence="2" type="primary">prdB_2</name>
    <name evidence="2" type="ORF">MELA_01387</name>
</gene>
<dbReference type="EMBL" id="CABIKM010000022">
    <property type="protein sequence ID" value="VUZ85012.1"/>
    <property type="molecule type" value="Genomic_DNA"/>
</dbReference>
<dbReference type="EC" id="1.21.4.1" evidence="2"/>
<accession>A0A564ZK44</accession>